<accession>A0AAV2E9N8</accession>
<gene>
    <name evidence="2" type="ORF">LTRI10_LOCUS23858</name>
</gene>
<evidence type="ECO:0000313" key="3">
    <source>
        <dbReference type="Proteomes" id="UP001497516"/>
    </source>
</evidence>
<keyword evidence="3" id="KW-1185">Reference proteome</keyword>
<evidence type="ECO:0000256" key="1">
    <source>
        <dbReference type="SAM" id="MobiDB-lite"/>
    </source>
</evidence>
<reference evidence="2 3" key="1">
    <citation type="submission" date="2024-04" db="EMBL/GenBank/DDBJ databases">
        <authorList>
            <person name="Fracassetti M."/>
        </authorList>
    </citation>
    <scope>NUCLEOTIDE SEQUENCE [LARGE SCALE GENOMIC DNA]</scope>
</reference>
<dbReference type="EMBL" id="OZ034817">
    <property type="protein sequence ID" value="CAL1382539.1"/>
    <property type="molecule type" value="Genomic_DNA"/>
</dbReference>
<name>A0AAV2E9N8_9ROSI</name>
<feature type="region of interest" description="Disordered" evidence="1">
    <location>
        <begin position="13"/>
        <end position="85"/>
    </location>
</feature>
<sequence length="116" mass="13834">MDVWTRVRRGIEATILPHHHRSKREGQHRDHHRRLLRHEDREGSRERERKQERSVGLRGNDREGSRERFDRSHNRRRRELSSNDTWGIVVTGVPDKKIKHQDSNGFNSSLGGVMQM</sequence>
<feature type="region of interest" description="Disordered" evidence="1">
    <location>
        <begin position="97"/>
        <end position="116"/>
    </location>
</feature>
<organism evidence="2 3">
    <name type="scientific">Linum trigynum</name>
    <dbReference type="NCBI Taxonomy" id="586398"/>
    <lineage>
        <taxon>Eukaryota</taxon>
        <taxon>Viridiplantae</taxon>
        <taxon>Streptophyta</taxon>
        <taxon>Embryophyta</taxon>
        <taxon>Tracheophyta</taxon>
        <taxon>Spermatophyta</taxon>
        <taxon>Magnoliopsida</taxon>
        <taxon>eudicotyledons</taxon>
        <taxon>Gunneridae</taxon>
        <taxon>Pentapetalae</taxon>
        <taxon>rosids</taxon>
        <taxon>fabids</taxon>
        <taxon>Malpighiales</taxon>
        <taxon>Linaceae</taxon>
        <taxon>Linum</taxon>
    </lineage>
</organism>
<feature type="compositionally biased region" description="Basic and acidic residues" evidence="1">
    <location>
        <begin position="37"/>
        <end position="72"/>
    </location>
</feature>
<proteinExistence type="predicted"/>
<dbReference type="AlphaFoldDB" id="A0AAV2E9N8"/>
<evidence type="ECO:0000313" key="2">
    <source>
        <dbReference type="EMBL" id="CAL1382539.1"/>
    </source>
</evidence>
<dbReference type="Proteomes" id="UP001497516">
    <property type="component" value="Chromosome 4"/>
</dbReference>
<protein>
    <submittedName>
        <fullName evidence="2">Uncharacterized protein</fullName>
    </submittedName>
</protein>